<comment type="caution">
    <text evidence="2">The sequence shown here is derived from an EMBL/GenBank/DDBJ whole genome shotgun (WGS) entry which is preliminary data.</text>
</comment>
<dbReference type="Proteomes" id="UP001589613">
    <property type="component" value="Unassembled WGS sequence"/>
</dbReference>
<sequence>MTPAHPSHALDPARVEAVQRARGRWRREVAELGGPNTLLWHRTSLTGTFDLNLAHPGGVAKLLSGRPTLLSELVREHVAFLDASRRIGAIRDKTSELRREHGMETGFLAIGLATWSLQRVPVPPRAPVLLRSCRIRPVDAAHSDHVLELHEDVVFNPVLEHYLRSEMHLDLDPVGLAGLSAQHHGFDPRMTYQALEQLCVELTGFAIGPQMVLGTFPWAKLPLVTSFTGDPHSLAGHDVAAALAGVDVSFPGDGPDPSRADDPAQELSALDADRAQRLVVDEASRGADLVLDTPAGTGATQTVANVVVAALSEGRSVLVCSEERAALESLQRRLAHVGLGDLCLHLAEDPASMRAGLAAVRHALEHLPREVPPEPGPDPLPARADALAVLRREHDVLHHRHEPWGLSLAGVEDDLAALAALETPPGSRVRLSAGELQALGEDELSAVSDALVEAAAAGAWTRGRGDDPWYGARLSTADEASRAQEIVARMVSGAFGTAREQAERVCRAAGMPVPVTLEQWAHRLTLVARASETLDVFSPQIYDAPLDDMVAATAARDEVTGRPGAVTRARLRRQVRSLLRPGTPPSDLPQRVRRARDERAEWEEVAGRAARPAAPEGWEEALAAHAPVGEDLAWLAQVFASTPVGQDLTTVHLDTVLERLVGLDARADRAPVAAVAHPLLQPVREQGLGELVDDLARRGVPPERVSAEVRYVHRSSVLLHLRSDAVPQQLPAATVRDAERAFRRADRAHLRRNAARARVAVLRRLGRAREAHASQLAAWERAVDEAAVGAIDLRDLISRAPDVVRAAQPVVLASPLAVPAVLPPDTTFDLVVVERAGRTTTARSVPALSRGRQVLVVGDGGGPGPVPFSVVADPRAEGEAGREEPARSLLEEASAVLPVRHLQTQYRALHQGLVAPLAPLMPVPVHSFPGVWRAPAARSVVAEGNVGAQVAQAVDLAVGQARRDPDGSLLVVTEDDATAEDVGIALRAALARSASEAGAPPDPVLAGVLGDLDDRPEPCLVRPVHRVAGEVRDHVLWVTGPQAAHDARRAGAVLAAARHGVAVVTPVPVDRWPAGPGTDVVRQAVGATDQPHRGYRSAVLAELTRRLRDEGLTVVEGMGHGPHALDLAVAEDDRDGAAARMVVAVDGDVSPQAARTEPGRDDVRLRHEQLTRMGWVPLRVRGTDVFTDPAREVARVLEALRAAGRRTPRDGAAAGEGPDGS</sequence>
<feature type="domain" description="Restriction endonuclease type II-like" evidence="1">
    <location>
        <begin position="1102"/>
        <end position="1200"/>
    </location>
</feature>
<dbReference type="Gene3D" id="3.40.50.300">
    <property type="entry name" value="P-loop containing nucleotide triphosphate hydrolases"/>
    <property type="match status" value="1"/>
</dbReference>
<dbReference type="InterPro" id="IPR049468">
    <property type="entry name" value="Restrct_endonuc-II-like_dom"/>
</dbReference>
<evidence type="ECO:0000313" key="3">
    <source>
        <dbReference type="Proteomes" id="UP001589613"/>
    </source>
</evidence>
<organism evidence="2 3">
    <name type="scientific">Ornithinimicrobium kibberense</name>
    <dbReference type="NCBI Taxonomy" id="282060"/>
    <lineage>
        <taxon>Bacteria</taxon>
        <taxon>Bacillati</taxon>
        <taxon>Actinomycetota</taxon>
        <taxon>Actinomycetes</taxon>
        <taxon>Micrococcales</taxon>
        <taxon>Ornithinimicrobiaceae</taxon>
        <taxon>Ornithinimicrobium</taxon>
    </lineage>
</organism>
<proteinExistence type="predicted"/>
<dbReference type="InterPro" id="IPR027417">
    <property type="entry name" value="P-loop_NTPase"/>
</dbReference>
<reference evidence="2 3" key="1">
    <citation type="submission" date="2024-09" db="EMBL/GenBank/DDBJ databases">
        <authorList>
            <person name="Sun Q."/>
            <person name="Mori K."/>
        </authorList>
    </citation>
    <scope>NUCLEOTIDE SEQUENCE [LARGE SCALE GENOMIC DNA]</scope>
    <source>
        <strain evidence="2 3">JCM 12763</strain>
    </source>
</reference>
<evidence type="ECO:0000313" key="2">
    <source>
        <dbReference type="EMBL" id="MFB9730980.1"/>
    </source>
</evidence>
<evidence type="ECO:0000259" key="1">
    <source>
        <dbReference type="Pfam" id="PF18741"/>
    </source>
</evidence>
<accession>A0ABV5UZP7</accession>
<dbReference type="RefSeq" id="WP_141337296.1">
    <property type="nucleotide sequence ID" value="NZ_JBHMAX010000006.1"/>
</dbReference>
<protein>
    <recommendedName>
        <fullName evidence="1">Restriction endonuclease type II-like domain-containing protein</fullName>
    </recommendedName>
</protein>
<dbReference type="Pfam" id="PF18741">
    <property type="entry name" value="MTES_1575"/>
    <property type="match status" value="1"/>
</dbReference>
<dbReference type="EMBL" id="JBHMAX010000006">
    <property type="protein sequence ID" value="MFB9730980.1"/>
    <property type="molecule type" value="Genomic_DNA"/>
</dbReference>
<gene>
    <name evidence="2" type="ORF">ACFFN0_02855</name>
</gene>
<dbReference type="SUPFAM" id="SSF52540">
    <property type="entry name" value="P-loop containing nucleoside triphosphate hydrolases"/>
    <property type="match status" value="1"/>
</dbReference>
<keyword evidence="3" id="KW-1185">Reference proteome</keyword>
<name>A0ABV5UZP7_9MICO</name>